<accession>A0A1T4WIG9</accession>
<feature type="transmembrane region" description="Helical" evidence="16">
    <location>
        <begin position="218"/>
        <end position="239"/>
    </location>
</feature>
<feature type="transmembrane region" description="Helical" evidence="16">
    <location>
        <begin position="12"/>
        <end position="34"/>
    </location>
</feature>
<evidence type="ECO:0000256" key="13">
    <source>
        <dbReference type="ARBA" id="ARBA00023264"/>
    </source>
</evidence>
<comment type="subcellular location">
    <subcellularLocation>
        <location evidence="2">Endomembrane system</location>
        <topology evidence="2">Multi-pass membrane protein</topology>
    </subcellularLocation>
</comment>
<dbReference type="Pfam" id="PF01066">
    <property type="entry name" value="CDP-OH_P_transf"/>
    <property type="match status" value="1"/>
</dbReference>
<dbReference type="GO" id="GO:0008654">
    <property type="term" value="P:phospholipid biosynthetic process"/>
    <property type="evidence" value="ECO:0007669"/>
    <property type="project" value="UniProtKB-KW"/>
</dbReference>
<sequence length="264" mass="28544">MSARKRLPRSKAVYILPNMLTTASLFLGFMGVVWSMAGDFEATALAILGSAVFDALDGRVARMTNSTSEFGVQFDSLADLVAFGVSPAVLVYTWQLSQFGRLGLMASFLLVACGALRLARFNVQAKVADKRFFTGLPIPASACTLATLVLFVPFVPQQLIDAALAPALLALVYLVSFLMVSTVRFASFKELGFLRAHSFGTMVVAILLFVLIATKPRALGFVIFLSYIISGLGYTLFVLSRRGAKLSRHSREDSSTVCSEENGQ</sequence>
<keyword evidence="18" id="KW-1185">Reference proteome</keyword>
<keyword evidence="8 16" id="KW-0812">Transmembrane</keyword>
<dbReference type="EMBL" id="FUYC01000003">
    <property type="protein sequence ID" value="SKA76695.1"/>
    <property type="molecule type" value="Genomic_DNA"/>
</dbReference>
<dbReference type="NCBIfam" id="TIGR00473">
    <property type="entry name" value="pssA"/>
    <property type="match status" value="1"/>
</dbReference>
<evidence type="ECO:0000256" key="10">
    <source>
        <dbReference type="ARBA" id="ARBA00023098"/>
    </source>
</evidence>
<dbReference type="InterPro" id="IPR004533">
    <property type="entry name" value="CDP-diaglyc--ser_O-PTrfase"/>
</dbReference>
<evidence type="ECO:0000256" key="6">
    <source>
        <dbReference type="ARBA" id="ARBA00022516"/>
    </source>
</evidence>
<evidence type="ECO:0000313" key="17">
    <source>
        <dbReference type="EMBL" id="SKA76695.1"/>
    </source>
</evidence>
<feature type="transmembrane region" description="Helical" evidence="16">
    <location>
        <begin position="162"/>
        <end position="180"/>
    </location>
</feature>
<dbReference type="GO" id="GO:0003882">
    <property type="term" value="F:CDP-diacylglycerol-serine O-phosphatidyltransferase activity"/>
    <property type="evidence" value="ECO:0007669"/>
    <property type="project" value="UniProtKB-EC"/>
</dbReference>
<dbReference type="InterPro" id="IPR048254">
    <property type="entry name" value="CDP_ALCOHOL_P_TRANSF_CS"/>
</dbReference>
<keyword evidence="11 16" id="KW-0472">Membrane</keyword>
<keyword evidence="9 16" id="KW-1133">Transmembrane helix</keyword>
<dbReference type="InterPro" id="IPR043130">
    <property type="entry name" value="CDP-OH_PTrfase_TM_dom"/>
</dbReference>
<keyword evidence="13" id="KW-1208">Phospholipid metabolism</keyword>
<evidence type="ECO:0000256" key="2">
    <source>
        <dbReference type="ARBA" id="ARBA00004127"/>
    </source>
</evidence>
<reference evidence="17 18" key="1">
    <citation type="submission" date="2017-02" db="EMBL/GenBank/DDBJ databases">
        <authorList>
            <person name="Peterson S.W."/>
        </authorList>
    </citation>
    <scope>NUCLEOTIDE SEQUENCE [LARGE SCALE GENOMIC DNA]</scope>
    <source>
        <strain evidence="17 18">DSM 16080</strain>
    </source>
</reference>
<keyword evidence="7 15" id="KW-0808">Transferase</keyword>
<dbReference type="PANTHER" id="PTHR14269">
    <property type="entry name" value="CDP-DIACYLGLYCEROL--GLYCEROL-3-PHOSPHATE 3-PHOSPHATIDYLTRANSFERASE-RELATED"/>
    <property type="match status" value="1"/>
</dbReference>
<evidence type="ECO:0000256" key="1">
    <source>
        <dbReference type="ARBA" id="ARBA00000287"/>
    </source>
</evidence>
<dbReference type="AlphaFoldDB" id="A0A1T4WIG9"/>
<dbReference type="RefSeq" id="WP_078716439.1">
    <property type="nucleotide sequence ID" value="NZ_FUYC01000003.1"/>
</dbReference>
<dbReference type="PROSITE" id="PS00379">
    <property type="entry name" value="CDP_ALCOHOL_P_TRANSF"/>
    <property type="match status" value="1"/>
</dbReference>
<keyword evidence="12" id="KW-0594">Phospholipid biosynthesis</keyword>
<dbReference type="GO" id="GO:0016020">
    <property type="term" value="C:membrane"/>
    <property type="evidence" value="ECO:0007669"/>
    <property type="project" value="InterPro"/>
</dbReference>
<comment type="catalytic activity">
    <reaction evidence="1">
        <text>a CDP-1,2-diacyl-sn-glycerol + L-serine = a 1,2-diacyl-sn-glycero-3-phospho-L-serine + CMP + H(+)</text>
        <dbReference type="Rhea" id="RHEA:16913"/>
        <dbReference type="ChEBI" id="CHEBI:15378"/>
        <dbReference type="ChEBI" id="CHEBI:33384"/>
        <dbReference type="ChEBI" id="CHEBI:57262"/>
        <dbReference type="ChEBI" id="CHEBI:58332"/>
        <dbReference type="ChEBI" id="CHEBI:60377"/>
        <dbReference type="EC" id="2.7.8.8"/>
    </reaction>
</comment>
<feature type="transmembrane region" description="Helical" evidence="16">
    <location>
        <begin position="192"/>
        <end position="212"/>
    </location>
</feature>
<keyword evidence="10" id="KW-0443">Lipid metabolism</keyword>
<evidence type="ECO:0000313" key="18">
    <source>
        <dbReference type="Proteomes" id="UP000190027"/>
    </source>
</evidence>
<proteinExistence type="inferred from homology"/>
<evidence type="ECO:0000256" key="15">
    <source>
        <dbReference type="RuleBase" id="RU003750"/>
    </source>
</evidence>
<evidence type="ECO:0000256" key="9">
    <source>
        <dbReference type="ARBA" id="ARBA00022989"/>
    </source>
</evidence>
<dbReference type="STRING" id="1121449.SAMN02745704_00857"/>
<feature type="transmembrane region" description="Helical" evidence="16">
    <location>
        <begin position="132"/>
        <end position="156"/>
    </location>
</feature>
<evidence type="ECO:0000256" key="8">
    <source>
        <dbReference type="ARBA" id="ARBA00022692"/>
    </source>
</evidence>
<protein>
    <recommendedName>
        <fullName evidence="5">CDP-diacylglycerol--serine O-phosphatidyltransferase</fullName>
        <ecNumber evidence="4">2.7.8.8</ecNumber>
    </recommendedName>
    <alternativeName>
        <fullName evidence="14">Phosphatidylserine synthase</fullName>
    </alternativeName>
</protein>
<evidence type="ECO:0000256" key="16">
    <source>
        <dbReference type="SAM" id="Phobius"/>
    </source>
</evidence>
<dbReference type="PANTHER" id="PTHR14269:SF61">
    <property type="entry name" value="CDP-DIACYLGLYCEROL--SERINE O-PHOSPHATIDYLTRANSFERASE"/>
    <property type="match status" value="1"/>
</dbReference>
<name>A0A1T4WIG9_9BACT</name>
<evidence type="ECO:0000256" key="4">
    <source>
        <dbReference type="ARBA" id="ARBA00013174"/>
    </source>
</evidence>
<dbReference type="Gene3D" id="1.20.120.1760">
    <property type="match status" value="1"/>
</dbReference>
<dbReference type="OrthoDB" id="9777147at2"/>
<keyword evidence="6" id="KW-0444">Lipid biosynthesis</keyword>
<evidence type="ECO:0000256" key="7">
    <source>
        <dbReference type="ARBA" id="ARBA00022679"/>
    </source>
</evidence>
<feature type="transmembrane region" description="Helical" evidence="16">
    <location>
        <begin position="102"/>
        <end position="120"/>
    </location>
</feature>
<evidence type="ECO:0000256" key="3">
    <source>
        <dbReference type="ARBA" id="ARBA00010441"/>
    </source>
</evidence>
<evidence type="ECO:0000256" key="11">
    <source>
        <dbReference type="ARBA" id="ARBA00023136"/>
    </source>
</evidence>
<gene>
    <name evidence="17" type="ORF">SAMN02745704_00857</name>
</gene>
<evidence type="ECO:0000256" key="12">
    <source>
        <dbReference type="ARBA" id="ARBA00023209"/>
    </source>
</evidence>
<dbReference type="EC" id="2.7.8.8" evidence="4"/>
<comment type="similarity">
    <text evidence="3 15">Belongs to the CDP-alcohol phosphatidyltransferase class-I family.</text>
</comment>
<dbReference type="InterPro" id="IPR000462">
    <property type="entry name" value="CDP-OH_P_trans"/>
</dbReference>
<evidence type="ECO:0000256" key="14">
    <source>
        <dbReference type="ARBA" id="ARBA00032361"/>
    </source>
</evidence>
<dbReference type="GO" id="GO:0012505">
    <property type="term" value="C:endomembrane system"/>
    <property type="evidence" value="ECO:0007669"/>
    <property type="project" value="UniProtKB-SubCell"/>
</dbReference>
<dbReference type="InterPro" id="IPR050324">
    <property type="entry name" value="CDP-alcohol_PTase-I"/>
</dbReference>
<dbReference type="Proteomes" id="UP000190027">
    <property type="component" value="Unassembled WGS sequence"/>
</dbReference>
<organism evidence="17 18">
    <name type="scientific">Paucidesulfovibrio gracilis DSM 16080</name>
    <dbReference type="NCBI Taxonomy" id="1121449"/>
    <lineage>
        <taxon>Bacteria</taxon>
        <taxon>Pseudomonadati</taxon>
        <taxon>Thermodesulfobacteriota</taxon>
        <taxon>Desulfovibrionia</taxon>
        <taxon>Desulfovibrionales</taxon>
        <taxon>Desulfovibrionaceae</taxon>
        <taxon>Paucidesulfovibrio</taxon>
    </lineage>
</organism>
<evidence type="ECO:0000256" key="5">
    <source>
        <dbReference type="ARBA" id="ARBA00017171"/>
    </source>
</evidence>